<evidence type="ECO:0000313" key="1">
    <source>
        <dbReference type="EMBL" id="GGB76828.1"/>
    </source>
</evidence>
<reference evidence="2" key="1">
    <citation type="journal article" date="2019" name="Int. J. Syst. Evol. Microbiol.">
        <title>The Global Catalogue of Microorganisms (GCM) 10K type strain sequencing project: providing services to taxonomists for standard genome sequencing and annotation.</title>
        <authorList>
            <consortium name="The Broad Institute Genomics Platform"/>
            <consortium name="The Broad Institute Genome Sequencing Center for Infectious Disease"/>
            <person name="Wu L."/>
            <person name="Ma J."/>
        </authorList>
    </citation>
    <scope>NUCLEOTIDE SEQUENCE [LARGE SCALE GENOMIC DNA]</scope>
    <source>
        <strain evidence="2">CGMCC 1.15928</strain>
    </source>
</reference>
<dbReference type="Proteomes" id="UP000628854">
    <property type="component" value="Unassembled WGS sequence"/>
</dbReference>
<gene>
    <name evidence="1" type="ORF">GCM10011503_26990</name>
</gene>
<organism evidence="1 2">
    <name type="scientific">Henriciella pelagia</name>
    <dbReference type="NCBI Taxonomy" id="1977912"/>
    <lineage>
        <taxon>Bacteria</taxon>
        <taxon>Pseudomonadati</taxon>
        <taxon>Pseudomonadota</taxon>
        <taxon>Alphaproteobacteria</taxon>
        <taxon>Hyphomonadales</taxon>
        <taxon>Hyphomonadaceae</taxon>
        <taxon>Henriciella</taxon>
    </lineage>
</organism>
<name>A0ABQ1JW26_9PROT</name>
<protein>
    <recommendedName>
        <fullName evidence="3">DUF3551 domain-containing protein</fullName>
    </recommendedName>
</protein>
<dbReference type="RefSeq" id="WP_084391267.1">
    <property type="nucleotide sequence ID" value="NZ_BMKF01000002.1"/>
</dbReference>
<sequence length="139" mass="14920">MKTLLGKIPNWLRVVLVVVLVTVGANVLSRFTNPTAHAHANECLARDGDTGPYTNVCKTPINARYCFRTAGLEKTCGVVELAPGETMSDLRDEADAARENHPVVRTTVHACKAPFVPGDVTSVQNSARMVDGCRKAGSE</sequence>
<keyword evidence="2" id="KW-1185">Reference proteome</keyword>
<comment type="caution">
    <text evidence="1">The sequence shown here is derived from an EMBL/GenBank/DDBJ whole genome shotgun (WGS) entry which is preliminary data.</text>
</comment>
<evidence type="ECO:0008006" key="3">
    <source>
        <dbReference type="Google" id="ProtNLM"/>
    </source>
</evidence>
<accession>A0ABQ1JW26</accession>
<evidence type="ECO:0000313" key="2">
    <source>
        <dbReference type="Proteomes" id="UP000628854"/>
    </source>
</evidence>
<dbReference type="EMBL" id="BMKF01000002">
    <property type="protein sequence ID" value="GGB76828.1"/>
    <property type="molecule type" value="Genomic_DNA"/>
</dbReference>
<proteinExistence type="predicted"/>